<dbReference type="InterPro" id="IPR002123">
    <property type="entry name" value="Plipid/glycerol_acylTrfase"/>
</dbReference>
<evidence type="ECO:0000259" key="2">
    <source>
        <dbReference type="Pfam" id="PF01553"/>
    </source>
</evidence>
<keyword evidence="3" id="KW-1185">Reference proteome</keyword>
<evidence type="ECO:0000313" key="3">
    <source>
        <dbReference type="Proteomes" id="UP001190640"/>
    </source>
</evidence>
<keyword evidence="1" id="KW-1133">Transmembrane helix</keyword>
<feature type="transmembrane region" description="Helical" evidence="1">
    <location>
        <begin position="107"/>
        <end position="127"/>
    </location>
</feature>
<dbReference type="PANTHER" id="PTHR22753:SF22">
    <property type="entry name" value="PHOSPHOLIPID_GLYCEROL ACYLTRANSFERASE DOMAIN-CONTAINING PROTEIN"/>
    <property type="match status" value="1"/>
</dbReference>
<protein>
    <submittedName>
        <fullName evidence="4">Transmembrane protein 68-like</fullName>
    </submittedName>
</protein>
<keyword evidence="1" id="KW-0812">Transmembrane</keyword>
<evidence type="ECO:0000313" key="4">
    <source>
        <dbReference type="RefSeq" id="XP_054840518.1"/>
    </source>
</evidence>
<accession>A0AA97JLK9</accession>
<dbReference type="CDD" id="cd07987">
    <property type="entry name" value="LPLAT_MGAT-like"/>
    <property type="match status" value="1"/>
</dbReference>
<gene>
    <name evidence="4" type="primary">LOC129333119</name>
</gene>
<dbReference type="Pfam" id="PF01553">
    <property type="entry name" value="Acyltransferase"/>
    <property type="match status" value="1"/>
</dbReference>
<dbReference type="SUPFAM" id="SSF69593">
    <property type="entry name" value="Glycerol-3-phosphate (1)-acyltransferase"/>
    <property type="match status" value="1"/>
</dbReference>
<sequence>MIYPTDLAYIFEEWTGAEHLQEYIFSGISWLLIALVAVPLWLFCYIYLSAFIVQIFDKISQLTGYSSNELQQKCFLVLAYLWDSFGKIWHGYELHGLENIPDGPALVIYYHAALPIDYIFFITRLFLQRKIICHTVVDRFVFKLPGYKRLLETLCMFTGMKKDCLSLLKDGSLMSISPGGTREALFSDGTYKIMWCNRTGFAQVAIDAKVPIIPMFTQNVREAYKTLGNIRILKWLYEYSRLPLAPVYGGYPVKLRTYLGEPILYDPNITAEQLAEKTKIAIQALINKHQKLPANTGRALLERFIGNDKKG</sequence>
<proteinExistence type="predicted"/>
<feature type="transmembrane region" description="Helical" evidence="1">
    <location>
        <begin position="28"/>
        <end position="53"/>
    </location>
</feature>
<dbReference type="GeneID" id="129333119"/>
<dbReference type="AlphaFoldDB" id="A0AA97JLK9"/>
<dbReference type="KEGG" id="emc:129333119"/>
<keyword evidence="1" id="KW-0472">Membrane</keyword>
<dbReference type="GO" id="GO:0016746">
    <property type="term" value="F:acyltransferase activity"/>
    <property type="evidence" value="ECO:0007669"/>
    <property type="project" value="InterPro"/>
</dbReference>
<feature type="domain" description="Phospholipid/glycerol acyltransferase" evidence="2">
    <location>
        <begin position="93"/>
        <end position="215"/>
    </location>
</feature>
<reference evidence="4" key="1">
    <citation type="submission" date="2025-08" db="UniProtKB">
        <authorList>
            <consortium name="RefSeq"/>
        </authorList>
    </citation>
    <scope>IDENTIFICATION</scope>
    <source>
        <tissue evidence="4">Blood</tissue>
    </source>
</reference>
<dbReference type="Proteomes" id="UP001190640">
    <property type="component" value="Chromosome 7"/>
</dbReference>
<dbReference type="RefSeq" id="XP_054840518.1">
    <property type="nucleotide sequence ID" value="XM_054984543.1"/>
</dbReference>
<evidence type="ECO:0000256" key="1">
    <source>
        <dbReference type="SAM" id="Phobius"/>
    </source>
</evidence>
<dbReference type="PANTHER" id="PTHR22753">
    <property type="entry name" value="TRANSMEMBRANE PROTEIN 68"/>
    <property type="match status" value="1"/>
</dbReference>
<name>A0AA97JLK9_EUBMA</name>
<organism evidence="3 4">
    <name type="scientific">Eublepharis macularius</name>
    <name type="common">Leopard gecko</name>
    <name type="synonym">Cyrtodactylus macularius</name>
    <dbReference type="NCBI Taxonomy" id="481883"/>
    <lineage>
        <taxon>Eukaryota</taxon>
        <taxon>Metazoa</taxon>
        <taxon>Chordata</taxon>
        <taxon>Craniata</taxon>
        <taxon>Vertebrata</taxon>
        <taxon>Euteleostomi</taxon>
        <taxon>Lepidosauria</taxon>
        <taxon>Squamata</taxon>
        <taxon>Bifurcata</taxon>
        <taxon>Gekkota</taxon>
        <taxon>Eublepharidae</taxon>
        <taxon>Eublepharinae</taxon>
        <taxon>Eublepharis</taxon>
    </lineage>
</organism>
<dbReference type="GO" id="GO:0016020">
    <property type="term" value="C:membrane"/>
    <property type="evidence" value="ECO:0007669"/>
    <property type="project" value="TreeGrafter"/>
</dbReference>